<protein>
    <submittedName>
        <fullName evidence="2">Uncharacterized protein</fullName>
    </submittedName>
</protein>
<reference evidence="3" key="1">
    <citation type="submission" date="2017-12" db="EMBL/GenBank/DDBJ databases">
        <authorList>
            <consortium name="DOE Joint Genome Institute"/>
            <person name="Mondo S.J."/>
            <person name="Kjaerbolling I."/>
            <person name="Vesth T.C."/>
            <person name="Frisvad J.C."/>
            <person name="Nybo J.L."/>
            <person name="Theobald S."/>
            <person name="Kuo A."/>
            <person name="Bowyer P."/>
            <person name="Matsuda Y."/>
            <person name="Lyhne E.K."/>
            <person name="Kogle M.E."/>
            <person name="Clum A."/>
            <person name="Lipzen A."/>
            <person name="Salamov A."/>
            <person name="Ngan C.Y."/>
            <person name="Daum C."/>
            <person name="Chiniquy J."/>
            <person name="Barry K."/>
            <person name="LaButti K."/>
            <person name="Haridas S."/>
            <person name="Simmons B.A."/>
            <person name="Magnuson J.K."/>
            <person name="Mortensen U.H."/>
            <person name="Larsen T.O."/>
            <person name="Grigoriev I.V."/>
            <person name="Baker S.E."/>
            <person name="Andersen M.R."/>
            <person name="Nordberg H.P."/>
            <person name="Cantor M.N."/>
            <person name="Hua S.X."/>
        </authorList>
    </citation>
    <scope>NUCLEOTIDE SEQUENCE [LARGE SCALE GENOMIC DNA]</scope>
    <source>
        <strain evidence="3">IBT 19404</strain>
    </source>
</reference>
<gene>
    <name evidence="2" type="ORF">BDW42DRAFT_176717</name>
</gene>
<sequence length="67" mass="7766">MTVGRNMQQGDDNLETRQSGFEAFRLQFRPYYFSEQIARLMVLMVWVLVELVLMGPLGVVGTERKRG</sequence>
<keyword evidence="3" id="KW-1185">Reference proteome</keyword>
<keyword evidence="1" id="KW-0472">Membrane</keyword>
<name>A0A2J5HK72_9EURO</name>
<dbReference type="Proteomes" id="UP000235023">
    <property type="component" value="Unassembled WGS sequence"/>
</dbReference>
<evidence type="ECO:0000313" key="2">
    <source>
        <dbReference type="EMBL" id="PLN77503.1"/>
    </source>
</evidence>
<evidence type="ECO:0000313" key="3">
    <source>
        <dbReference type="Proteomes" id="UP000235023"/>
    </source>
</evidence>
<keyword evidence="1" id="KW-0812">Transmembrane</keyword>
<accession>A0A2J5HK72</accession>
<feature type="transmembrane region" description="Helical" evidence="1">
    <location>
        <begin position="37"/>
        <end position="60"/>
    </location>
</feature>
<keyword evidence="1" id="KW-1133">Transmembrane helix</keyword>
<organism evidence="2 3">
    <name type="scientific">Aspergillus taichungensis</name>
    <dbReference type="NCBI Taxonomy" id="482145"/>
    <lineage>
        <taxon>Eukaryota</taxon>
        <taxon>Fungi</taxon>
        <taxon>Dikarya</taxon>
        <taxon>Ascomycota</taxon>
        <taxon>Pezizomycotina</taxon>
        <taxon>Eurotiomycetes</taxon>
        <taxon>Eurotiomycetidae</taxon>
        <taxon>Eurotiales</taxon>
        <taxon>Aspergillaceae</taxon>
        <taxon>Aspergillus</taxon>
        <taxon>Aspergillus subgen. Circumdati</taxon>
    </lineage>
</organism>
<evidence type="ECO:0000256" key="1">
    <source>
        <dbReference type="SAM" id="Phobius"/>
    </source>
</evidence>
<proteinExistence type="predicted"/>
<dbReference type="AlphaFoldDB" id="A0A2J5HK72"/>
<dbReference type="EMBL" id="KZ559594">
    <property type="protein sequence ID" value="PLN77503.1"/>
    <property type="molecule type" value="Genomic_DNA"/>
</dbReference>